<comment type="caution">
    <text evidence="1">The sequence shown here is derived from an EMBL/GenBank/DDBJ whole genome shotgun (WGS) entry which is preliminary data.</text>
</comment>
<proteinExistence type="predicted"/>
<reference evidence="1 2" key="1">
    <citation type="submission" date="2020-08" db="EMBL/GenBank/DDBJ databases">
        <title>Genomic Encyclopedia of Type Strains, Phase IV (KMG-IV): sequencing the most valuable type-strain genomes for metagenomic binning, comparative biology and taxonomic classification.</title>
        <authorList>
            <person name="Goeker M."/>
        </authorList>
    </citation>
    <scope>NUCLEOTIDE SEQUENCE [LARGE SCALE GENOMIC DNA]</scope>
    <source>
        <strain evidence="1 2">DSM 11490</strain>
    </source>
</reference>
<dbReference type="RefSeq" id="WP_182555611.1">
    <property type="nucleotide sequence ID" value="NZ_BPRF01000025.1"/>
</dbReference>
<gene>
    <name evidence="1" type="ORF">HNR51_003272</name>
</gene>
<dbReference type="EMBL" id="JACJIB010000005">
    <property type="protein sequence ID" value="MBA8914181.1"/>
    <property type="molecule type" value="Genomic_DNA"/>
</dbReference>
<dbReference type="AlphaFoldDB" id="A0AA40S418"/>
<protein>
    <submittedName>
        <fullName evidence="1">Uncharacterized protein</fullName>
    </submittedName>
</protein>
<sequence>MFALMTDAPDLGDLQPLSDAIDSLCKILKSDRETVIAGLAEIVRKRAEFEDLRMMSVDRRRTRR</sequence>
<evidence type="ECO:0000313" key="2">
    <source>
        <dbReference type="Proteomes" id="UP000543554"/>
    </source>
</evidence>
<evidence type="ECO:0000313" key="1">
    <source>
        <dbReference type="EMBL" id="MBA8914181.1"/>
    </source>
</evidence>
<keyword evidence="2" id="KW-1185">Reference proteome</keyword>
<name>A0AA40S418_9HYPH</name>
<dbReference type="Proteomes" id="UP000543554">
    <property type="component" value="Unassembled WGS sequence"/>
</dbReference>
<organism evidence="1 2">
    <name type="scientific">Methylorubrum thiocyanatum</name>
    <dbReference type="NCBI Taxonomy" id="47958"/>
    <lineage>
        <taxon>Bacteria</taxon>
        <taxon>Pseudomonadati</taxon>
        <taxon>Pseudomonadota</taxon>
        <taxon>Alphaproteobacteria</taxon>
        <taxon>Hyphomicrobiales</taxon>
        <taxon>Methylobacteriaceae</taxon>
        <taxon>Methylorubrum</taxon>
    </lineage>
</organism>
<accession>A0AA40S418</accession>